<sequence length="213" mass="24540">MTIEIDFLHDNLISLANGLGKLLGQACEIVVAKSNKSIIYIENSHVTSRKIGDKINQFELEALNKFANNEKYKVFTYTNREGRNIKALIFLVEDKNDSEDRIVVISFDISDFLLAKRVFDDFCLVGESINNYNQADYENINHVMNNILSGVLYNIGKPISYLNKEDKVEIVRILNEKGIFLIKGSIEYVAEKLCVSRYTIYNYLEEIRLHKID</sequence>
<dbReference type="InterPro" id="IPR039446">
    <property type="entry name" value="DauR-like"/>
</dbReference>
<protein>
    <submittedName>
        <fullName evidence="3">Predicted transcriptional regulator YheO, contains PAS and DNA-binding HTH domains</fullName>
    </submittedName>
</protein>
<dbReference type="InterPro" id="IPR039445">
    <property type="entry name" value="DauR-like_HTH"/>
</dbReference>
<dbReference type="Pfam" id="PF13309">
    <property type="entry name" value="HTH_22"/>
    <property type="match status" value="1"/>
</dbReference>
<dbReference type="STRING" id="415015.SAMN05660462_02787"/>
<evidence type="ECO:0000259" key="2">
    <source>
        <dbReference type="Pfam" id="PF13309"/>
    </source>
</evidence>
<gene>
    <name evidence="3" type="ORF">SAMN05660462_02787</name>
</gene>
<dbReference type="PANTHER" id="PTHR35568:SF1">
    <property type="entry name" value="TRANSCRIPTIONAL REGULATOR DAUR"/>
    <property type="match status" value="1"/>
</dbReference>
<dbReference type="InterPro" id="IPR013559">
    <property type="entry name" value="YheO"/>
</dbReference>
<dbReference type="Proteomes" id="UP000198625">
    <property type="component" value="Unassembled WGS sequence"/>
</dbReference>
<reference evidence="3 4" key="1">
    <citation type="submission" date="2016-10" db="EMBL/GenBank/DDBJ databases">
        <authorList>
            <person name="de Groot N.N."/>
        </authorList>
    </citation>
    <scope>NUCLEOTIDE SEQUENCE [LARGE SCALE GENOMIC DNA]</scope>
    <source>
        <strain evidence="3 4">DSM 21650</strain>
    </source>
</reference>
<name>A0A1H3S8X7_9FIRM</name>
<dbReference type="GO" id="GO:0003677">
    <property type="term" value="F:DNA binding"/>
    <property type="evidence" value="ECO:0007669"/>
    <property type="project" value="UniProtKB-KW"/>
</dbReference>
<dbReference type="OrthoDB" id="9796595at2"/>
<dbReference type="PANTHER" id="PTHR35568">
    <property type="entry name" value="TRANSCRIPTIONAL REGULATOR DAUR"/>
    <property type="match status" value="1"/>
</dbReference>
<evidence type="ECO:0000259" key="1">
    <source>
        <dbReference type="Pfam" id="PF08348"/>
    </source>
</evidence>
<proteinExistence type="predicted"/>
<organism evidence="3 4">
    <name type="scientific">Proteiniborus ethanoligenes</name>
    <dbReference type="NCBI Taxonomy" id="415015"/>
    <lineage>
        <taxon>Bacteria</taxon>
        <taxon>Bacillati</taxon>
        <taxon>Bacillota</taxon>
        <taxon>Clostridia</taxon>
        <taxon>Eubacteriales</taxon>
        <taxon>Proteiniborus</taxon>
    </lineage>
</organism>
<keyword evidence="3" id="KW-0238">DNA-binding</keyword>
<dbReference type="AlphaFoldDB" id="A0A1H3S8X7"/>
<evidence type="ECO:0000313" key="4">
    <source>
        <dbReference type="Proteomes" id="UP000198625"/>
    </source>
</evidence>
<accession>A0A1H3S8X7</accession>
<feature type="domain" description="YheO-like" evidence="1">
    <location>
        <begin position="11"/>
        <end position="116"/>
    </location>
</feature>
<dbReference type="Pfam" id="PF08348">
    <property type="entry name" value="PAS_6"/>
    <property type="match status" value="1"/>
</dbReference>
<evidence type="ECO:0000313" key="3">
    <source>
        <dbReference type="EMBL" id="SDZ34496.1"/>
    </source>
</evidence>
<feature type="domain" description="Transcriptional regulator DauR-like HTH" evidence="2">
    <location>
        <begin position="144"/>
        <end position="204"/>
    </location>
</feature>
<dbReference type="EMBL" id="FNQE01000039">
    <property type="protein sequence ID" value="SDZ34496.1"/>
    <property type="molecule type" value="Genomic_DNA"/>
</dbReference>
<keyword evidence="4" id="KW-1185">Reference proteome</keyword>
<dbReference type="RefSeq" id="WP_091732584.1">
    <property type="nucleotide sequence ID" value="NZ_FNQE01000039.1"/>
</dbReference>